<dbReference type="RefSeq" id="WP_083370902.1">
    <property type="nucleotide sequence ID" value="NZ_LT629770.1"/>
</dbReference>
<dbReference type="eggNOG" id="ENOG502ZG4P">
    <property type="taxonomic scope" value="Bacteria"/>
</dbReference>
<accession>A0A1H1PGV3</accession>
<feature type="domain" description="DUF4166" evidence="1">
    <location>
        <begin position="20"/>
        <end position="197"/>
    </location>
</feature>
<evidence type="ECO:0000313" key="2">
    <source>
        <dbReference type="EMBL" id="SDS10518.1"/>
    </source>
</evidence>
<dbReference type="Proteomes" id="UP000182126">
    <property type="component" value="Chromosome I"/>
</dbReference>
<evidence type="ECO:0000313" key="3">
    <source>
        <dbReference type="Proteomes" id="UP000182126"/>
    </source>
</evidence>
<dbReference type="AlphaFoldDB" id="A0A1H1PGV3"/>
<organism evidence="2 3">
    <name type="scientific">Microbacterium paraoxydans</name>
    <dbReference type="NCBI Taxonomy" id="199592"/>
    <lineage>
        <taxon>Bacteria</taxon>
        <taxon>Bacillati</taxon>
        <taxon>Actinomycetota</taxon>
        <taxon>Actinomycetes</taxon>
        <taxon>Micrococcales</taxon>
        <taxon>Microbacteriaceae</taxon>
        <taxon>Microbacterium</taxon>
    </lineage>
</organism>
<dbReference type="InterPro" id="IPR025311">
    <property type="entry name" value="DUF4166"/>
</dbReference>
<gene>
    <name evidence="2" type="ORF">SAMN04489809_1095</name>
</gene>
<evidence type="ECO:0000259" key="1">
    <source>
        <dbReference type="Pfam" id="PF13761"/>
    </source>
</evidence>
<dbReference type="EMBL" id="LT629770">
    <property type="protein sequence ID" value="SDS10518.1"/>
    <property type="molecule type" value="Genomic_DNA"/>
</dbReference>
<sequence>MTPVPQSPYARALGERLAELHPRLRTYFQAVPDGMVGVGEGTFQRVGTPRRALWPLLRRLERRGVVAARWERDVPFRIENRTIASRAIAERTFRFATGPWVMRDAVAPTRHGRIVDELGEPGLIAACFDVEPRAGALHLTSRAVGIRLGRFRLRIPRIVAPVVRLVERWDDEAGRQRVRLTVDAPLLGRLYEYRGDFDYALEPDRKDDSA</sequence>
<dbReference type="Pfam" id="PF13761">
    <property type="entry name" value="DUF4166"/>
    <property type="match status" value="1"/>
</dbReference>
<proteinExistence type="predicted"/>
<reference evidence="2 3" key="1">
    <citation type="submission" date="2016-10" db="EMBL/GenBank/DDBJ databases">
        <authorList>
            <person name="de Groot N.N."/>
        </authorList>
    </citation>
    <scope>NUCLEOTIDE SEQUENCE [LARGE SCALE GENOMIC DNA]</scope>
    <source>
        <strain evidence="2 3">DSM 15019</strain>
    </source>
</reference>
<protein>
    <recommendedName>
        <fullName evidence="1">DUF4166 domain-containing protein</fullName>
    </recommendedName>
</protein>
<dbReference type="GeneID" id="36300559"/>
<name>A0A1H1PGV3_9MICO</name>